<proteinExistence type="predicted"/>
<dbReference type="AlphaFoldDB" id="I0Z8Q3"/>
<gene>
    <name evidence="3" type="ORF">COCSUDRAFT_83581</name>
</gene>
<protein>
    <recommendedName>
        <fullName evidence="2">LNS2/PITP domain-containing protein</fullName>
    </recommendedName>
</protein>
<dbReference type="RefSeq" id="XP_005651566.1">
    <property type="nucleotide sequence ID" value="XM_005651509.1"/>
</dbReference>
<dbReference type="Pfam" id="PF24694">
    <property type="entry name" value="LNS2_PITM1-3"/>
    <property type="match status" value="1"/>
</dbReference>
<dbReference type="SMART" id="SM00775">
    <property type="entry name" value="LNS2"/>
    <property type="match status" value="1"/>
</dbReference>
<feature type="region of interest" description="Disordered" evidence="1">
    <location>
        <begin position="338"/>
        <end position="399"/>
    </location>
</feature>
<name>I0Z8Q3_COCSC</name>
<dbReference type="STRING" id="574566.I0Z8Q3"/>
<dbReference type="Proteomes" id="UP000007264">
    <property type="component" value="Unassembled WGS sequence"/>
</dbReference>
<evidence type="ECO:0000313" key="3">
    <source>
        <dbReference type="EMBL" id="EIE27022.1"/>
    </source>
</evidence>
<dbReference type="GeneID" id="17044718"/>
<accession>I0Z8Q3</accession>
<evidence type="ECO:0000313" key="4">
    <source>
        <dbReference type="Proteomes" id="UP000007264"/>
    </source>
</evidence>
<feature type="domain" description="LNS2/PITP" evidence="2">
    <location>
        <begin position="140"/>
        <end position="296"/>
    </location>
</feature>
<keyword evidence="4" id="KW-1185">Reference proteome</keyword>
<reference evidence="3 4" key="1">
    <citation type="journal article" date="2012" name="Genome Biol.">
        <title>The genome of the polar eukaryotic microalga coccomyxa subellipsoidea reveals traits of cold adaptation.</title>
        <authorList>
            <person name="Blanc G."/>
            <person name="Agarkova I."/>
            <person name="Grimwood J."/>
            <person name="Kuo A."/>
            <person name="Brueggeman A."/>
            <person name="Dunigan D."/>
            <person name="Gurnon J."/>
            <person name="Ladunga I."/>
            <person name="Lindquist E."/>
            <person name="Lucas S."/>
            <person name="Pangilinan J."/>
            <person name="Proschold T."/>
            <person name="Salamov A."/>
            <person name="Schmutz J."/>
            <person name="Weeks D."/>
            <person name="Yamada T."/>
            <person name="Claverie J.M."/>
            <person name="Grigoriev I."/>
            <person name="Van Etten J."/>
            <person name="Lomsadze A."/>
            <person name="Borodovsky M."/>
        </authorList>
    </citation>
    <scope>NUCLEOTIDE SEQUENCE [LARGE SCALE GENOMIC DNA]</scope>
    <source>
        <strain evidence="3 4">C-169</strain>
    </source>
</reference>
<dbReference type="OrthoDB" id="515047at2759"/>
<feature type="compositionally biased region" description="Polar residues" evidence="1">
    <location>
        <begin position="24"/>
        <end position="33"/>
    </location>
</feature>
<dbReference type="EMBL" id="AGSI01000002">
    <property type="protein sequence ID" value="EIE27022.1"/>
    <property type="molecule type" value="Genomic_DNA"/>
</dbReference>
<feature type="compositionally biased region" description="Acidic residues" evidence="1">
    <location>
        <begin position="356"/>
        <end position="370"/>
    </location>
</feature>
<dbReference type="KEGG" id="csl:COCSUDRAFT_83581"/>
<dbReference type="InterPro" id="IPR031315">
    <property type="entry name" value="LNS2/PITP"/>
</dbReference>
<comment type="caution">
    <text evidence="3">The sequence shown here is derived from an EMBL/GenBank/DDBJ whole genome shotgun (WGS) entry which is preliminary data.</text>
</comment>
<evidence type="ECO:0000256" key="1">
    <source>
        <dbReference type="SAM" id="MobiDB-lite"/>
    </source>
</evidence>
<organism evidence="3 4">
    <name type="scientific">Coccomyxa subellipsoidea (strain C-169)</name>
    <name type="common">Green microalga</name>
    <dbReference type="NCBI Taxonomy" id="574566"/>
    <lineage>
        <taxon>Eukaryota</taxon>
        <taxon>Viridiplantae</taxon>
        <taxon>Chlorophyta</taxon>
        <taxon>core chlorophytes</taxon>
        <taxon>Trebouxiophyceae</taxon>
        <taxon>Trebouxiophyceae incertae sedis</taxon>
        <taxon>Coccomyxaceae</taxon>
        <taxon>Coccomyxa</taxon>
        <taxon>Coccomyxa subellipsoidea</taxon>
    </lineage>
</organism>
<feature type="region of interest" description="Disordered" evidence="1">
    <location>
        <begin position="1"/>
        <end position="33"/>
    </location>
</feature>
<evidence type="ECO:0000259" key="2">
    <source>
        <dbReference type="SMART" id="SM00775"/>
    </source>
</evidence>
<sequence>MVVAGSGNDDDEDLSSPVARRGPSSMSFLQTQSGNMQGVGKQALYRRAVSSAKREDGNAAINTLTETTLLDALAAKENERGDVRELKQELLALMLAMHQRIQSLETLQDQQNSAIQDLMKGLAASTGQEAGPEIDRQPFISGTFEYGMGRPAAKRKIYLFANKAQDQEALTAATVQFMGVFKSDKRGKLNSVPVPLKIANTPGHYSIVGLLPEDHTFSKGSLFILAPGTKCVIFDLDVYYSVGNFKVAYMESLKAKGLELFAAYGNTGTDARAYAAAGIPKERTFMVGPHGGKWDTVKVDNFTDHIPDIFKFPDAEVPIPYTELLITAVPGYKKVAKATTDSVEDPDATLSVSDSADVEEDDNDDSDADEATSGPPTSNAPPGNVHLHAWHRSTAWSSK</sequence>